<name>A0ABX0FBH7_9BACL</name>
<dbReference type="RefSeq" id="WP_166276291.1">
    <property type="nucleotide sequence ID" value="NZ_JAAFGS010000006.1"/>
</dbReference>
<proteinExistence type="predicted"/>
<organism evidence="2 3">
    <name type="scientific">Saccharibacillus alkalitolerans</name>
    <dbReference type="NCBI Taxonomy" id="2705290"/>
    <lineage>
        <taxon>Bacteria</taxon>
        <taxon>Bacillati</taxon>
        <taxon>Bacillota</taxon>
        <taxon>Bacilli</taxon>
        <taxon>Bacillales</taxon>
        <taxon>Paenibacillaceae</taxon>
        <taxon>Saccharibacillus</taxon>
    </lineage>
</organism>
<dbReference type="PROSITE" id="PS51186">
    <property type="entry name" value="GNAT"/>
    <property type="match status" value="1"/>
</dbReference>
<gene>
    <name evidence="2" type="ORF">GYN08_16495</name>
</gene>
<evidence type="ECO:0000313" key="3">
    <source>
        <dbReference type="Proteomes" id="UP000800303"/>
    </source>
</evidence>
<dbReference type="Pfam" id="PF13673">
    <property type="entry name" value="Acetyltransf_10"/>
    <property type="match status" value="1"/>
</dbReference>
<protein>
    <submittedName>
        <fullName evidence="2">GNAT family N-acetyltransferase</fullName>
    </submittedName>
</protein>
<evidence type="ECO:0000313" key="2">
    <source>
        <dbReference type="EMBL" id="NGZ76908.1"/>
    </source>
</evidence>
<dbReference type="SUPFAM" id="SSF55729">
    <property type="entry name" value="Acyl-CoA N-acyltransferases (Nat)"/>
    <property type="match status" value="1"/>
</dbReference>
<sequence length="173" mass="20141">MEVNIEHLNTSEQIAIWREAFIKHNMNRSDDYYDNCLQENMNSERVTLLVIVAGKLAGCAHLKYNSDYPYFNENGIPEINDLNVFPEYRRQGIANKLMDEFEDMVSKTYKYIGIGVGMYKDYGAAQRIYCRRGYIPDGNGIIYNNQFVVPGSMVCVDDDLNLYFTKELTRERL</sequence>
<accession>A0ABX0FBH7</accession>
<dbReference type="EMBL" id="JAAFGS010000006">
    <property type="protein sequence ID" value="NGZ76908.1"/>
    <property type="molecule type" value="Genomic_DNA"/>
</dbReference>
<feature type="domain" description="N-acetyltransferase" evidence="1">
    <location>
        <begin position="1"/>
        <end position="169"/>
    </location>
</feature>
<evidence type="ECO:0000259" key="1">
    <source>
        <dbReference type="PROSITE" id="PS51186"/>
    </source>
</evidence>
<comment type="caution">
    <text evidence="2">The sequence shown here is derived from an EMBL/GenBank/DDBJ whole genome shotgun (WGS) entry which is preliminary data.</text>
</comment>
<dbReference type="CDD" id="cd04301">
    <property type="entry name" value="NAT_SF"/>
    <property type="match status" value="1"/>
</dbReference>
<dbReference type="InterPro" id="IPR016181">
    <property type="entry name" value="Acyl_CoA_acyltransferase"/>
</dbReference>
<reference evidence="2 3" key="1">
    <citation type="submission" date="2020-01" db="EMBL/GenBank/DDBJ databases">
        <title>Polyphasic characterisation and genomic insights into a novel alkali tolerant bacterium VR-M41.</title>
        <authorList>
            <person name="Vemuluri V.R."/>
        </authorList>
    </citation>
    <scope>NUCLEOTIDE SEQUENCE [LARGE SCALE GENOMIC DNA]</scope>
    <source>
        <strain evidence="2 3">VR-M41</strain>
    </source>
</reference>
<dbReference type="Proteomes" id="UP000800303">
    <property type="component" value="Unassembled WGS sequence"/>
</dbReference>
<keyword evidence="3" id="KW-1185">Reference proteome</keyword>
<dbReference type="InterPro" id="IPR000182">
    <property type="entry name" value="GNAT_dom"/>
</dbReference>
<dbReference type="Gene3D" id="3.40.630.30">
    <property type="match status" value="1"/>
</dbReference>